<dbReference type="KEGG" id="cci:CC1G_03220"/>
<keyword evidence="2" id="KW-0472">Membrane</keyword>
<sequence length="305" mass="34391">MDPLQIEQLHKGLFAKIALDYSNAACIALWASHFMLPVTECLIWSQVTDYFAMLPLETKARRQVACVWSKPLSKVNSLYFILKYMPALHLPSLLLQGVALSIPMEMCQPLFIANSVIIPFILLAVLFLRIHVLGQSKPLTIYLVAHYIISNFAIFALSAKFYTTVEAAPFRPRERFGCTSLIADGNFTSIIYAIILFNELVMAFLTLFLAYRKYMASSSTPIMRIFRRDGTFYFITLAVISTANILVNRLHPDSIPSSLPCRSPSSHPETLLDRNTGQDPIYPPQCLHNQDDPSPSDDHKAKRTS</sequence>
<feature type="compositionally biased region" description="Basic and acidic residues" evidence="1">
    <location>
        <begin position="296"/>
        <end position="305"/>
    </location>
</feature>
<keyword evidence="2" id="KW-0812">Transmembrane</keyword>
<keyword evidence="2" id="KW-1133">Transmembrane helix</keyword>
<dbReference type="VEuPathDB" id="FungiDB:CC1G_03220"/>
<feature type="region of interest" description="Disordered" evidence="1">
    <location>
        <begin position="257"/>
        <end position="305"/>
    </location>
</feature>
<dbReference type="OrthoDB" id="2982596at2759"/>
<evidence type="ECO:0000256" key="2">
    <source>
        <dbReference type="SAM" id="Phobius"/>
    </source>
</evidence>
<protein>
    <submittedName>
        <fullName evidence="3">Uncharacterized protein</fullName>
    </submittedName>
</protein>
<evidence type="ECO:0000256" key="1">
    <source>
        <dbReference type="SAM" id="MobiDB-lite"/>
    </source>
</evidence>
<reference evidence="3 4" key="1">
    <citation type="journal article" date="2010" name="Proc. Natl. Acad. Sci. U.S.A.">
        <title>Insights into evolution of multicellular fungi from the assembled chromosomes of the mushroom Coprinopsis cinerea (Coprinus cinereus).</title>
        <authorList>
            <person name="Stajich J.E."/>
            <person name="Wilke S.K."/>
            <person name="Ahren D."/>
            <person name="Au C.H."/>
            <person name="Birren B.W."/>
            <person name="Borodovsky M."/>
            <person name="Burns C."/>
            <person name="Canback B."/>
            <person name="Casselton L.A."/>
            <person name="Cheng C.K."/>
            <person name="Deng J."/>
            <person name="Dietrich F.S."/>
            <person name="Fargo D.C."/>
            <person name="Farman M.L."/>
            <person name="Gathman A.C."/>
            <person name="Goldberg J."/>
            <person name="Guigo R."/>
            <person name="Hoegger P.J."/>
            <person name="Hooker J.B."/>
            <person name="Huggins A."/>
            <person name="James T.Y."/>
            <person name="Kamada T."/>
            <person name="Kilaru S."/>
            <person name="Kodira C."/>
            <person name="Kues U."/>
            <person name="Kupfer D."/>
            <person name="Kwan H.S."/>
            <person name="Lomsadze A."/>
            <person name="Li W."/>
            <person name="Lilly W.W."/>
            <person name="Ma L.J."/>
            <person name="Mackey A.J."/>
            <person name="Manning G."/>
            <person name="Martin F."/>
            <person name="Muraguchi H."/>
            <person name="Natvig D.O."/>
            <person name="Palmerini H."/>
            <person name="Ramesh M.A."/>
            <person name="Rehmeyer C.J."/>
            <person name="Roe B.A."/>
            <person name="Shenoy N."/>
            <person name="Stanke M."/>
            <person name="Ter-Hovhannisyan V."/>
            <person name="Tunlid A."/>
            <person name="Velagapudi R."/>
            <person name="Vision T.J."/>
            <person name="Zeng Q."/>
            <person name="Zolan M.E."/>
            <person name="Pukkila P.J."/>
        </authorList>
    </citation>
    <scope>NUCLEOTIDE SEQUENCE [LARGE SCALE GENOMIC DNA]</scope>
    <source>
        <strain evidence="4">Okayama-7 / 130 / ATCC MYA-4618 / FGSC 9003</strain>
    </source>
</reference>
<evidence type="ECO:0000313" key="4">
    <source>
        <dbReference type="Proteomes" id="UP000001861"/>
    </source>
</evidence>
<keyword evidence="4" id="KW-1185">Reference proteome</keyword>
<dbReference type="RefSeq" id="XP_001830683.2">
    <property type="nucleotide sequence ID" value="XM_001830631.2"/>
</dbReference>
<accession>A8N777</accession>
<feature type="transmembrane region" description="Helical" evidence="2">
    <location>
        <begin position="140"/>
        <end position="162"/>
    </location>
</feature>
<gene>
    <name evidence="3" type="ORF">CC1G_03220</name>
</gene>
<comment type="caution">
    <text evidence="3">The sequence shown here is derived from an EMBL/GenBank/DDBJ whole genome shotgun (WGS) entry which is preliminary data.</text>
</comment>
<feature type="transmembrane region" description="Helical" evidence="2">
    <location>
        <begin position="110"/>
        <end position="128"/>
    </location>
</feature>
<evidence type="ECO:0000313" key="3">
    <source>
        <dbReference type="EMBL" id="EAU91052.2"/>
    </source>
</evidence>
<feature type="transmembrane region" description="Helical" evidence="2">
    <location>
        <begin position="190"/>
        <end position="211"/>
    </location>
</feature>
<organism evidence="3 4">
    <name type="scientific">Coprinopsis cinerea (strain Okayama-7 / 130 / ATCC MYA-4618 / FGSC 9003)</name>
    <name type="common">Inky cap fungus</name>
    <name type="synonym">Hormographiella aspergillata</name>
    <dbReference type="NCBI Taxonomy" id="240176"/>
    <lineage>
        <taxon>Eukaryota</taxon>
        <taxon>Fungi</taxon>
        <taxon>Dikarya</taxon>
        <taxon>Basidiomycota</taxon>
        <taxon>Agaricomycotina</taxon>
        <taxon>Agaricomycetes</taxon>
        <taxon>Agaricomycetidae</taxon>
        <taxon>Agaricales</taxon>
        <taxon>Agaricineae</taxon>
        <taxon>Psathyrellaceae</taxon>
        <taxon>Coprinopsis</taxon>
    </lineage>
</organism>
<dbReference type="InParanoid" id="A8N777"/>
<feature type="transmembrane region" description="Helical" evidence="2">
    <location>
        <begin position="84"/>
        <end position="104"/>
    </location>
</feature>
<proteinExistence type="predicted"/>
<feature type="transmembrane region" description="Helical" evidence="2">
    <location>
        <begin position="232"/>
        <end position="251"/>
    </location>
</feature>
<dbReference type="HOGENOM" id="CLU_912203_0_0_1"/>
<dbReference type="AlphaFoldDB" id="A8N777"/>
<dbReference type="Proteomes" id="UP000001861">
    <property type="component" value="Unassembled WGS sequence"/>
</dbReference>
<name>A8N777_COPC7</name>
<dbReference type="EMBL" id="AACS02000003">
    <property type="protein sequence ID" value="EAU91052.2"/>
    <property type="molecule type" value="Genomic_DNA"/>
</dbReference>
<feature type="compositionally biased region" description="Polar residues" evidence="1">
    <location>
        <begin position="263"/>
        <end position="278"/>
    </location>
</feature>
<dbReference type="GeneID" id="6007127"/>